<organism evidence="7 8">
    <name type="scientific">Trebonia kvetii</name>
    <dbReference type="NCBI Taxonomy" id="2480626"/>
    <lineage>
        <taxon>Bacteria</taxon>
        <taxon>Bacillati</taxon>
        <taxon>Actinomycetota</taxon>
        <taxon>Actinomycetes</taxon>
        <taxon>Streptosporangiales</taxon>
        <taxon>Treboniaceae</taxon>
        <taxon>Trebonia</taxon>
    </lineage>
</organism>
<dbReference type="AlphaFoldDB" id="A0A6P2C0R4"/>
<proteinExistence type="predicted"/>
<gene>
    <name evidence="7" type="ORF">EAS64_08960</name>
</gene>
<dbReference type="InterPro" id="IPR050367">
    <property type="entry name" value="APC_superfamily"/>
</dbReference>
<reference evidence="7 8" key="1">
    <citation type="submission" date="2018-11" db="EMBL/GenBank/DDBJ databases">
        <title>Trebonia kvetii gen.nov., sp.nov., a novel acidophilic actinobacterium, and proposal of the new actinobacterial family Treboniaceae fam. nov.</title>
        <authorList>
            <person name="Rapoport D."/>
            <person name="Sagova-Mareckova M."/>
            <person name="Sedlacek I."/>
            <person name="Provaznik J."/>
            <person name="Kralova S."/>
            <person name="Pavlinic D."/>
            <person name="Benes V."/>
            <person name="Kopecky J."/>
        </authorList>
    </citation>
    <scope>NUCLEOTIDE SEQUENCE [LARGE SCALE GENOMIC DNA]</scope>
    <source>
        <strain evidence="7 8">15Tr583</strain>
    </source>
</reference>
<sequence length="510" mass="54155">MAQTEPVTAPAVSEDFDISAREDVAKLRRGAVGLGGVLFLTLTGSAPITAMLLNTPIVVGSGEGIGTPAAFIVATIVLAVFSVGYVAMSRKKTTAGGFYAYISHGLGREIGFGAGFGSLVAYGVFEASLAGGFAYFANLKLASLGLNVGWAPLALGMVVVIGVLTYFDVSFSAKILAVGLITEVLILLLFDAMLLAKGHLYWSALNPVNAFQSFPASGKLAAGAVGVGLFFAFWSWVGFEMAPNYGEESRDPKKNIGRAMYISVLGLGAFYTLTSWASLAGYPSVKSAIASAQSDPANFFFAPSTQYAGHWVTSVMSYLIITGSFACGMAFHNTTARYAYSLGREGMLPPVLGKTHPRWQSPHIASIATSLLSLLIIGLFAIFVGTGDPSSQAYGQLYGLMAVMGVIIILSVQALVSLAIVVYFLRHHGDEVHWWRTLLAPVLAFISQGYVVYLLFENLNFLGAGSYGYAKLFGPVDLAVVLIGVGLAFYYKKFKPQTFEKVGRLINEGL</sequence>
<feature type="transmembrane region" description="Helical" evidence="6">
    <location>
        <begin position="65"/>
        <end position="88"/>
    </location>
</feature>
<dbReference type="Proteomes" id="UP000460272">
    <property type="component" value="Unassembled WGS sequence"/>
</dbReference>
<accession>A0A6P2C0R4</accession>
<evidence type="ECO:0000256" key="3">
    <source>
        <dbReference type="ARBA" id="ARBA00022692"/>
    </source>
</evidence>
<dbReference type="EMBL" id="RPFW01000002">
    <property type="protein sequence ID" value="TVZ04778.1"/>
    <property type="molecule type" value="Genomic_DNA"/>
</dbReference>
<feature type="transmembrane region" description="Helical" evidence="6">
    <location>
        <begin position="468"/>
        <end position="491"/>
    </location>
</feature>
<keyword evidence="3 6" id="KW-0812">Transmembrane</keyword>
<evidence type="ECO:0000313" key="8">
    <source>
        <dbReference type="Proteomes" id="UP000460272"/>
    </source>
</evidence>
<dbReference type="PANTHER" id="PTHR42770:SF16">
    <property type="entry name" value="AMINO ACID PERMEASE"/>
    <property type="match status" value="1"/>
</dbReference>
<dbReference type="Pfam" id="PF13520">
    <property type="entry name" value="AA_permease_2"/>
    <property type="match status" value="1"/>
</dbReference>
<feature type="transmembrane region" description="Helical" evidence="6">
    <location>
        <begin position="437"/>
        <end position="456"/>
    </location>
</feature>
<evidence type="ECO:0000256" key="1">
    <source>
        <dbReference type="ARBA" id="ARBA00004651"/>
    </source>
</evidence>
<comment type="caution">
    <text evidence="7">The sequence shown here is derived from an EMBL/GenBank/DDBJ whole genome shotgun (WGS) entry which is preliminary data.</text>
</comment>
<feature type="transmembrane region" description="Helical" evidence="6">
    <location>
        <begin position="149"/>
        <end position="169"/>
    </location>
</feature>
<feature type="transmembrane region" description="Helical" evidence="6">
    <location>
        <begin position="397"/>
        <end position="425"/>
    </location>
</feature>
<feature type="transmembrane region" description="Helical" evidence="6">
    <location>
        <begin position="308"/>
        <end position="331"/>
    </location>
</feature>
<evidence type="ECO:0000256" key="6">
    <source>
        <dbReference type="SAM" id="Phobius"/>
    </source>
</evidence>
<feature type="transmembrane region" description="Helical" evidence="6">
    <location>
        <begin position="259"/>
        <end position="279"/>
    </location>
</feature>
<feature type="transmembrane region" description="Helical" evidence="6">
    <location>
        <begin position="109"/>
        <end position="137"/>
    </location>
</feature>
<comment type="subcellular location">
    <subcellularLocation>
        <location evidence="1">Cell membrane</location>
        <topology evidence="1">Multi-pass membrane protein</topology>
    </subcellularLocation>
</comment>
<keyword evidence="4 6" id="KW-1133">Transmembrane helix</keyword>
<dbReference type="InterPro" id="IPR002293">
    <property type="entry name" value="AA/rel_permease1"/>
</dbReference>
<keyword evidence="8" id="KW-1185">Reference proteome</keyword>
<feature type="transmembrane region" description="Helical" evidence="6">
    <location>
        <begin position="216"/>
        <end position="239"/>
    </location>
</feature>
<dbReference type="GO" id="GO:0022857">
    <property type="term" value="F:transmembrane transporter activity"/>
    <property type="evidence" value="ECO:0007669"/>
    <property type="project" value="InterPro"/>
</dbReference>
<feature type="transmembrane region" description="Helical" evidence="6">
    <location>
        <begin position="364"/>
        <end position="385"/>
    </location>
</feature>
<keyword evidence="2" id="KW-1003">Cell membrane</keyword>
<name>A0A6P2C0R4_9ACTN</name>
<evidence type="ECO:0000313" key="7">
    <source>
        <dbReference type="EMBL" id="TVZ04778.1"/>
    </source>
</evidence>
<evidence type="ECO:0000256" key="5">
    <source>
        <dbReference type="ARBA" id="ARBA00023136"/>
    </source>
</evidence>
<evidence type="ECO:0000256" key="4">
    <source>
        <dbReference type="ARBA" id="ARBA00022989"/>
    </source>
</evidence>
<dbReference type="PIRSF" id="PIRSF006060">
    <property type="entry name" value="AA_transporter"/>
    <property type="match status" value="1"/>
</dbReference>
<dbReference type="OrthoDB" id="137613at2"/>
<evidence type="ECO:0000256" key="2">
    <source>
        <dbReference type="ARBA" id="ARBA00022475"/>
    </source>
</evidence>
<keyword evidence="5 6" id="KW-0472">Membrane</keyword>
<protein>
    <submittedName>
        <fullName evidence="7">APC family permease</fullName>
    </submittedName>
</protein>
<dbReference type="Gene3D" id="1.20.1740.10">
    <property type="entry name" value="Amino acid/polyamine transporter I"/>
    <property type="match status" value="1"/>
</dbReference>
<dbReference type="RefSeq" id="WP_145852486.1">
    <property type="nucleotide sequence ID" value="NZ_RPFW01000002.1"/>
</dbReference>
<feature type="transmembrane region" description="Helical" evidence="6">
    <location>
        <begin position="176"/>
        <end position="196"/>
    </location>
</feature>
<dbReference type="GO" id="GO:0005886">
    <property type="term" value="C:plasma membrane"/>
    <property type="evidence" value="ECO:0007669"/>
    <property type="project" value="UniProtKB-SubCell"/>
</dbReference>
<dbReference type="PANTHER" id="PTHR42770">
    <property type="entry name" value="AMINO ACID TRANSPORTER-RELATED"/>
    <property type="match status" value="1"/>
</dbReference>
<feature type="transmembrane region" description="Helical" evidence="6">
    <location>
        <begin position="31"/>
        <end position="53"/>
    </location>
</feature>